<reference evidence="13" key="1">
    <citation type="submission" date="2020-10" db="EMBL/GenBank/DDBJ databases">
        <authorList>
            <person name="Gilroy R."/>
        </authorList>
    </citation>
    <scope>NUCLEOTIDE SEQUENCE</scope>
    <source>
        <strain evidence="13">E3-2379</strain>
    </source>
</reference>
<evidence type="ECO:0000256" key="1">
    <source>
        <dbReference type="ARBA" id="ARBA00001947"/>
    </source>
</evidence>
<keyword evidence="4 13" id="KW-0645">Protease</keyword>
<comment type="caution">
    <text evidence="13">The sequence shown here is derived from an EMBL/GenBank/DDBJ whole genome shotgun (WGS) entry which is preliminary data.</text>
</comment>
<dbReference type="EMBL" id="JADIML010000160">
    <property type="protein sequence ID" value="MBO8463432.1"/>
    <property type="molecule type" value="Genomic_DNA"/>
</dbReference>
<dbReference type="Gene3D" id="2.30.42.10">
    <property type="match status" value="1"/>
</dbReference>
<dbReference type="SMART" id="SM00228">
    <property type="entry name" value="PDZ"/>
    <property type="match status" value="1"/>
</dbReference>
<keyword evidence="10 11" id="KW-0472">Membrane</keyword>
<dbReference type="GO" id="GO:0016020">
    <property type="term" value="C:membrane"/>
    <property type="evidence" value="ECO:0007669"/>
    <property type="project" value="UniProtKB-SubCell"/>
</dbReference>
<evidence type="ECO:0000256" key="5">
    <source>
        <dbReference type="ARBA" id="ARBA00022692"/>
    </source>
</evidence>
<evidence type="ECO:0000256" key="8">
    <source>
        <dbReference type="ARBA" id="ARBA00022989"/>
    </source>
</evidence>
<dbReference type="Pfam" id="PF02163">
    <property type="entry name" value="Peptidase_M50"/>
    <property type="match status" value="1"/>
</dbReference>
<dbReference type="CDD" id="cd23081">
    <property type="entry name" value="cpPDZ_EcRseP-like"/>
    <property type="match status" value="1"/>
</dbReference>
<reference evidence="13" key="2">
    <citation type="journal article" date="2021" name="PeerJ">
        <title>Extensive microbial diversity within the chicken gut microbiome revealed by metagenomics and culture.</title>
        <authorList>
            <person name="Gilroy R."/>
            <person name="Ravi A."/>
            <person name="Getino M."/>
            <person name="Pursley I."/>
            <person name="Horton D.L."/>
            <person name="Alikhan N.F."/>
            <person name="Baker D."/>
            <person name="Gharbi K."/>
            <person name="Hall N."/>
            <person name="Watson M."/>
            <person name="Adriaenssens E.M."/>
            <person name="Foster-Nyarko E."/>
            <person name="Jarju S."/>
            <person name="Secka A."/>
            <person name="Antonio M."/>
            <person name="Oren A."/>
            <person name="Chaudhuri R.R."/>
            <person name="La Ragione R."/>
            <person name="Hildebrand F."/>
            <person name="Pallen M.J."/>
        </authorList>
    </citation>
    <scope>NUCLEOTIDE SEQUENCE</scope>
    <source>
        <strain evidence="13">E3-2379</strain>
    </source>
</reference>
<keyword evidence="8 11" id="KW-1133">Transmembrane helix</keyword>
<evidence type="ECO:0000256" key="11">
    <source>
        <dbReference type="SAM" id="Phobius"/>
    </source>
</evidence>
<keyword evidence="7" id="KW-0862">Zinc</keyword>
<organism evidence="13 14">
    <name type="scientific">Candidatus Scybalomonas excrementavium</name>
    <dbReference type="NCBI Taxonomy" id="2840943"/>
    <lineage>
        <taxon>Bacteria</taxon>
        <taxon>Bacillati</taxon>
        <taxon>Bacillota</taxon>
        <taxon>Clostridia</taxon>
        <taxon>Lachnospirales</taxon>
        <taxon>Lachnospiraceae</taxon>
        <taxon>Lachnospiraceae incertae sedis</taxon>
        <taxon>Candidatus Scybalomonas</taxon>
    </lineage>
</organism>
<evidence type="ECO:0000256" key="7">
    <source>
        <dbReference type="ARBA" id="ARBA00022833"/>
    </source>
</evidence>
<accession>A0A9D9I091</accession>
<keyword evidence="6" id="KW-0378">Hydrolase</keyword>
<dbReference type="AlphaFoldDB" id="A0A9D9I091"/>
<evidence type="ECO:0000256" key="10">
    <source>
        <dbReference type="ARBA" id="ARBA00023136"/>
    </source>
</evidence>
<dbReference type="InterPro" id="IPR004387">
    <property type="entry name" value="Pept_M50_Zn"/>
</dbReference>
<comment type="subcellular location">
    <subcellularLocation>
        <location evidence="2">Membrane</location>
        <topology evidence="2">Multi-pass membrane protein</topology>
    </subcellularLocation>
</comment>
<feature type="transmembrane region" description="Helical" evidence="11">
    <location>
        <begin position="12"/>
        <end position="33"/>
    </location>
</feature>
<name>A0A9D9I091_9FIRM</name>
<evidence type="ECO:0000256" key="9">
    <source>
        <dbReference type="ARBA" id="ARBA00023049"/>
    </source>
</evidence>
<comment type="similarity">
    <text evidence="3">Belongs to the peptidase M50B family.</text>
</comment>
<evidence type="ECO:0000259" key="12">
    <source>
        <dbReference type="SMART" id="SM00228"/>
    </source>
</evidence>
<protein>
    <submittedName>
        <fullName evidence="13">Site-2 protease family protein</fullName>
    </submittedName>
</protein>
<evidence type="ECO:0000256" key="2">
    <source>
        <dbReference type="ARBA" id="ARBA00004141"/>
    </source>
</evidence>
<feature type="transmembrane region" description="Helical" evidence="11">
    <location>
        <begin position="97"/>
        <end position="118"/>
    </location>
</feature>
<dbReference type="PANTHER" id="PTHR42837:SF2">
    <property type="entry name" value="MEMBRANE METALLOPROTEASE ARASP2, CHLOROPLASTIC-RELATED"/>
    <property type="match status" value="1"/>
</dbReference>
<feature type="non-terminal residue" evidence="13">
    <location>
        <position position="227"/>
    </location>
</feature>
<dbReference type="SUPFAM" id="SSF50156">
    <property type="entry name" value="PDZ domain-like"/>
    <property type="match status" value="1"/>
</dbReference>
<dbReference type="GO" id="GO:0004222">
    <property type="term" value="F:metalloendopeptidase activity"/>
    <property type="evidence" value="ECO:0007669"/>
    <property type="project" value="InterPro"/>
</dbReference>
<evidence type="ECO:0000313" key="13">
    <source>
        <dbReference type="EMBL" id="MBO8463432.1"/>
    </source>
</evidence>
<evidence type="ECO:0000256" key="3">
    <source>
        <dbReference type="ARBA" id="ARBA00007931"/>
    </source>
</evidence>
<evidence type="ECO:0000256" key="4">
    <source>
        <dbReference type="ARBA" id="ARBA00022670"/>
    </source>
</evidence>
<gene>
    <name evidence="13" type="ORF">IAC13_05815</name>
</gene>
<evidence type="ECO:0000256" key="6">
    <source>
        <dbReference type="ARBA" id="ARBA00022801"/>
    </source>
</evidence>
<dbReference type="InterPro" id="IPR008915">
    <property type="entry name" value="Peptidase_M50"/>
</dbReference>
<keyword evidence="9" id="KW-0482">Metalloprotease</keyword>
<proteinExistence type="inferred from homology"/>
<keyword evidence="5 11" id="KW-0812">Transmembrane</keyword>
<dbReference type="CDD" id="cd06163">
    <property type="entry name" value="S2P-M50_PDZ_RseP-like"/>
    <property type="match status" value="1"/>
</dbReference>
<evidence type="ECO:0000313" key="14">
    <source>
        <dbReference type="Proteomes" id="UP000823618"/>
    </source>
</evidence>
<dbReference type="PANTHER" id="PTHR42837">
    <property type="entry name" value="REGULATOR OF SIGMA-E PROTEASE RSEP"/>
    <property type="match status" value="1"/>
</dbReference>
<dbReference type="GO" id="GO:0006508">
    <property type="term" value="P:proteolysis"/>
    <property type="evidence" value="ECO:0007669"/>
    <property type="project" value="UniProtKB-KW"/>
</dbReference>
<dbReference type="InterPro" id="IPR001478">
    <property type="entry name" value="PDZ"/>
</dbReference>
<dbReference type="Proteomes" id="UP000823618">
    <property type="component" value="Unassembled WGS sequence"/>
</dbReference>
<sequence length="227" mass="24857">MNLLKVGGKLSILIAIIIFGLLVLFHELGHFLLAKKNGIKVEEFSIGMGPKICHFKKGETDYCIKLLPLGGSCMMTGEDEESTDENAFGKKSVWARISVVLAGPVFNFILAFLLAIFVSSVAGVDSPILHEVMEQSGAEVAGLQAGDKIMKLNNTKVHIFSDIVLFLQTHPNGESVMVTYERDGNVQTVQVTPTKTESGSYLFGFNGGREKGNFLEIIQNSYYTVIY</sequence>
<dbReference type="InterPro" id="IPR036034">
    <property type="entry name" value="PDZ_sf"/>
</dbReference>
<comment type="cofactor">
    <cofactor evidence="1">
        <name>Zn(2+)</name>
        <dbReference type="ChEBI" id="CHEBI:29105"/>
    </cofactor>
</comment>
<feature type="domain" description="PDZ" evidence="12">
    <location>
        <begin position="111"/>
        <end position="184"/>
    </location>
</feature>